<organism evidence="3 4">
    <name type="scientific">Pelotomaculum schinkii</name>
    <dbReference type="NCBI Taxonomy" id="78350"/>
    <lineage>
        <taxon>Bacteria</taxon>
        <taxon>Bacillati</taxon>
        <taxon>Bacillota</taxon>
        <taxon>Clostridia</taxon>
        <taxon>Eubacteriales</taxon>
        <taxon>Desulfotomaculaceae</taxon>
        <taxon>Pelotomaculum</taxon>
    </lineage>
</organism>
<evidence type="ECO:0000256" key="1">
    <source>
        <dbReference type="ARBA" id="ARBA00010894"/>
    </source>
</evidence>
<sequence>MGIIITAVNVAFQVYMYLLIIRILLSWVRHNPYQPLIRFIYEVTEPYLNVFKRFIPPFGAVDFSPIVAFFVWHLLWNLVNKILIALL</sequence>
<evidence type="ECO:0000313" key="3">
    <source>
        <dbReference type="EMBL" id="TEB05801.1"/>
    </source>
</evidence>
<dbReference type="PANTHER" id="PTHR33219:SF14">
    <property type="entry name" value="PROTEIN COFACTOR ASSEMBLY OF COMPLEX C SUBUNIT B CCB3, CHLOROPLASTIC-RELATED"/>
    <property type="match status" value="1"/>
</dbReference>
<dbReference type="Proteomes" id="UP000298324">
    <property type="component" value="Unassembled WGS sequence"/>
</dbReference>
<proteinExistence type="inferred from homology"/>
<evidence type="ECO:0000313" key="4">
    <source>
        <dbReference type="Proteomes" id="UP000298324"/>
    </source>
</evidence>
<dbReference type="Pfam" id="PF02325">
    <property type="entry name" value="CCB3_YggT"/>
    <property type="match status" value="1"/>
</dbReference>
<keyword evidence="4" id="KW-1185">Reference proteome</keyword>
<dbReference type="InterPro" id="IPR003425">
    <property type="entry name" value="CCB3/YggT"/>
</dbReference>
<reference evidence="3 4" key="1">
    <citation type="journal article" date="2018" name="Environ. Microbiol.">
        <title>Novel energy conservation strategies and behaviour of Pelotomaculum schinkii driving syntrophic propionate catabolism.</title>
        <authorList>
            <person name="Hidalgo-Ahumada C.A.P."/>
            <person name="Nobu M.K."/>
            <person name="Narihiro T."/>
            <person name="Tamaki H."/>
            <person name="Liu W.T."/>
            <person name="Kamagata Y."/>
            <person name="Stams A.J.M."/>
            <person name="Imachi H."/>
            <person name="Sousa D.Z."/>
        </authorList>
    </citation>
    <scope>NUCLEOTIDE SEQUENCE [LARGE SCALE GENOMIC DNA]</scope>
    <source>
        <strain evidence="3 4">HH</strain>
    </source>
</reference>
<dbReference type="AlphaFoldDB" id="A0A4Y7RAU5"/>
<name>A0A4Y7RAU5_9FIRM</name>
<keyword evidence="2" id="KW-0472">Membrane</keyword>
<evidence type="ECO:0000256" key="2">
    <source>
        <dbReference type="SAM" id="Phobius"/>
    </source>
</evidence>
<keyword evidence="2" id="KW-1133">Transmembrane helix</keyword>
<dbReference type="PANTHER" id="PTHR33219">
    <property type="entry name" value="YLMG HOMOLOG PROTEIN 2, CHLOROPLASTIC"/>
    <property type="match status" value="1"/>
</dbReference>
<comment type="caution">
    <text evidence="3">The sequence shown here is derived from an EMBL/GenBank/DDBJ whole genome shotgun (WGS) entry which is preliminary data.</text>
</comment>
<comment type="similarity">
    <text evidence="1">Belongs to the YggT family.</text>
</comment>
<accession>A0A4Y7RAU5</accession>
<keyword evidence="2" id="KW-0812">Transmembrane</keyword>
<feature type="transmembrane region" description="Helical" evidence="2">
    <location>
        <begin position="54"/>
        <end position="76"/>
    </location>
</feature>
<gene>
    <name evidence="3" type="ORF">Psch_02842</name>
</gene>
<protein>
    <submittedName>
        <fullName evidence="3">YGGT family protein</fullName>
    </submittedName>
</protein>
<dbReference type="EMBL" id="QFGA01000002">
    <property type="protein sequence ID" value="TEB05801.1"/>
    <property type="molecule type" value="Genomic_DNA"/>
</dbReference>
<dbReference type="GO" id="GO:0016020">
    <property type="term" value="C:membrane"/>
    <property type="evidence" value="ECO:0007669"/>
    <property type="project" value="InterPro"/>
</dbReference>
<dbReference type="RefSeq" id="WP_134216576.1">
    <property type="nucleotide sequence ID" value="NZ_QFGA01000002.1"/>
</dbReference>
<feature type="transmembrane region" description="Helical" evidence="2">
    <location>
        <begin position="7"/>
        <end position="28"/>
    </location>
</feature>